<feature type="compositionally biased region" description="Polar residues" evidence="6">
    <location>
        <begin position="357"/>
        <end position="379"/>
    </location>
</feature>
<evidence type="ECO:0000256" key="1">
    <source>
        <dbReference type="ARBA" id="ARBA00004173"/>
    </source>
</evidence>
<feature type="compositionally biased region" description="Low complexity" evidence="6">
    <location>
        <begin position="425"/>
        <end position="434"/>
    </location>
</feature>
<dbReference type="GO" id="GO:0017022">
    <property type="term" value="F:myosin binding"/>
    <property type="evidence" value="ECO:0007669"/>
    <property type="project" value="TreeGrafter"/>
</dbReference>
<keyword evidence="4" id="KW-0496">Mitochondrion</keyword>
<dbReference type="eggNOG" id="KOG4360">
    <property type="taxonomic scope" value="Eukaryota"/>
</dbReference>
<dbReference type="HOGENOM" id="CLU_481654_0_0_1"/>
<dbReference type="GO" id="GO:0031410">
    <property type="term" value="C:cytoplasmic vesicle"/>
    <property type="evidence" value="ECO:0007669"/>
    <property type="project" value="TreeGrafter"/>
</dbReference>
<feature type="region of interest" description="Disordered" evidence="6">
    <location>
        <begin position="96"/>
        <end position="117"/>
    </location>
</feature>
<sequence length="616" mass="69276">MSPTPSRNSTPFDPSSSCALDELDCNGLMVILEKKDRDLELAAKIGQSLLEQNKDLQTKNEFLEESVNKNLDTIVQLKHELNQRIELLRVYSHLDDDGVPRSNSDESLRERLKSTKSENERLRQECDLLRQETAIFTAQKNNTYQLEKQLDYANDKVMGLQKMIEQKTSELTSQYENTGRLMRELSDKEKKEKMIESEKDEMGQLLIEMIQRHDTMQSELKEMQDQYAELMANFAETESELNKLRSSGNLRMSYDSLYDSLASEMENSEFSPAGRTTQLTVLTGRESYANDSGIDAGPMSLAAEIEHSERLPLPPITEPIFATSAKLAALCDASTSCTDIFRESTPIQEEDEEEDSTATTPSVSGVNHQNAETKTSSFPSEEAVSTPIVARKYIPCTSPSKSNLSKLQRLHIGNRPHAHSIDVPSSTTSDDTTSYAEPKLGQPGMPGTRDLDISLKIIKAREEVQKEFAAFCQRKGINQQQFFGSSQDRRQSHDTSWTDFSVAYGVRMIQNLKSKQPEQSLALGLRQGVLTRAELLTSPSSSPQHRSLSLSLTNPGSSDGGLMKIGWTLLLQIIHHYTSYFQNSFYFLVFYPLPPPNFLPSSNFFLQSTLSKNISH</sequence>
<gene>
    <name evidence="8" type="ORF">CAEBREN_31580</name>
</gene>
<reference evidence="9" key="1">
    <citation type="submission" date="2011-07" db="EMBL/GenBank/DDBJ databases">
        <authorList>
            <consortium name="Caenorhabditis brenneri Sequencing and Analysis Consortium"/>
            <person name="Wilson R.K."/>
        </authorList>
    </citation>
    <scope>NUCLEOTIDE SEQUENCE [LARGE SCALE GENOMIC DNA]</scope>
    <source>
        <strain evidence="9">PB2801</strain>
    </source>
</reference>
<evidence type="ECO:0000256" key="6">
    <source>
        <dbReference type="SAM" id="MobiDB-lite"/>
    </source>
</evidence>
<dbReference type="PANTHER" id="PTHR15751">
    <property type="entry name" value="TRAFFICKING KINESIN-BINDING PROTEIN"/>
    <property type="match status" value="1"/>
</dbReference>
<keyword evidence="3 5" id="KW-0175">Coiled coil</keyword>
<evidence type="ECO:0000259" key="7">
    <source>
        <dbReference type="SMART" id="SM01424"/>
    </source>
</evidence>
<feature type="region of interest" description="Disordered" evidence="6">
    <location>
        <begin position="344"/>
        <end position="384"/>
    </location>
</feature>
<dbReference type="SMART" id="SM01424">
    <property type="entry name" value="HAP1_N"/>
    <property type="match status" value="1"/>
</dbReference>
<dbReference type="Pfam" id="PF12448">
    <property type="entry name" value="Milton"/>
    <property type="match status" value="1"/>
</dbReference>
<organism evidence="9">
    <name type="scientific">Caenorhabditis brenneri</name>
    <name type="common">Nematode worm</name>
    <dbReference type="NCBI Taxonomy" id="135651"/>
    <lineage>
        <taxon>Eukaryota</taxon>
        <taxon>Metazoa</taxon>
        <taxon>Ecdysozoa</taxon>
        <taxon>Nematoda</taxon>
        <taxon>Chromadorea</taxon>
        <taxon>Rhabditida</taxon>
        <taxon>Rhabditina</taxon>
        <taxon>Rhabditomorpha</taxon>
        <taxon>Rhabditoidea</taxon>
        <taxon>Rhabditidae</taxon>
        <taxon>Peloderinae</taxon>
        <taxon>Caenorhabditis</taxon>
    </lineage>
</organism>
<comment type="similarity">
    <text evidence="2">Belongs to the milton family.</text>
</comment>
<evidence type="ECO:0000256" key="5">
    <source>
        <dbReference type="SAM" id="Coils"/>
    </source>
</evidence>
<dbReference type="Proteomes" id="UP000008068">
    <property type="component" value="Unassembled WGS sequence"/>
</dbReference>
<dbReference type="InterPro" id="IPR022154">
    <property type="entry name" value="TRAK1/2_C"/>
</dbReference>
<dbReference type="EMBL" id="GL380090">
    <property type="protein sequence ID" value="EGT46094.1"/>
    <property type="molecule type" value="Genomic_DNA"/>
</dbReference>
<dbReference type="Pfam" id="PF04849">
    <property type="entry name" value="HAP1_N"/>
    <property type="match status" value="1"/>
</dbReference>
<dbReference type="InterPro" id="IPR006933">
    <property type="entry name" value="HAP1_N"/>
</dbReference>
<dbReference type="GO" id="GO:0005739">
    <property type="term" value="C:mitochondrion"/>
    <property type="evidence" value="ECO:0007669"/>
    <property type="project" value="UniProtKB-SubCell"/>
</dbReference>
<evidence type="ECO:0000313" key="8">
    <source>
        <dbReference type="EMBL" id="EGT46094.1"/>
    </source>
</evidence>
<dbReference type="AlphaFoldDB" id="G0P5W4"/>
<feature type="domain" description="HAP1 N-terminal" evidence="7">
    <location>
        <begin position="7"/>
        <end position="247"/>
    </location>
</feature>
<proteinExistence type="inferred from homology"/>
<keyword evidence="9" id="KW-1185">Reference proteome</keyword>
<accession>G0P5W4</accession>
<evidence type="ECO:0000256" key="2">
    <source>
        <dbReference type="ARBA" id="ARBA00007007"/>
    </source>
</evidence>
<evidence type="ECO:0000313" key="9">
    <source>
        <dbReference type="Proteomes" id="UP000008068"/>
    </source>
</evidence>
<dbReference type="STRING" id="135651.G0P5W4"/>
<protein>
    <recommendedName>
        <fullName evidence="7">HAP1 N-terminal domain-containing protein</fullName>
    </recommendedName>
</protein>
<dbReference type="GO" id="GO:0006605">
    <property type="term" value="P:protein targeting"/>
    <property type="evidence" value="ECO:0007669"/>
    <property type="project" value="TreeGrafter"/>
</dbReference>
<dbReference type="PANTHER" id="PTHR15751:SF12">
    <property type="entry name" value="TRAFFICKING KINESIN-BINDING PROTEIN MILT"/>
    <property type="match status" value="1"/>
</dbReference>
<dbReference type="InParanoid" id="G0P5W4"/>
<dbReference type="FunCoup" id="G0P5W4">
    <property type="interactions" value="2"/>
</dbReference>
<evidence type="ECO:0000256" key="4">
    <source>
        <dbReference type="ARBA" id="ARBA00023128"/>
    </source>
</evidence>
<dbReference type="GO" id="GO:0048311">
    <property type="term" value="P:mitochondrion distribution"/>
    <property type="evidence" value="ECO:0007669"/>
    <property type="project" value="TreeGrafter"/>
</dbReference>
<dbReference type="InterPro" id="IPR051946">
    <property type="entry name" value="Intracell_Traff-Reg"/>
</dbReference>
<evidence type="ECO:0000256" key="3">
    <source>
        <dbReference type="ARBA" id="ARBA00023054"/>
    </source>
</evidence>
<feature type="region of interest" description="Disordered" evidence="6">
    <location>
        <begin position="415"/>
        <end position="448"/>
    </location>
</feature>
<dbReference type="OrthoDB" id="10067624at2759"/>
<dbReference type="GO" id="GO:0047496">
    <property type="term" value="P:vesicle transport along microtubule"/>
    <property type="evidence" value="ECO:0007669"/>
    <property type="project" value="TreeGrafter"/>
</dbReference>
<name>G0P5W4_CAEBE</name>
<feature type="coiled-coil region" evidence="5">
    <location>
        <begin position="188"/>
        <end position="247"/>
    </location>
</feature>
<comment type="subcellular location">
    <subcellularLocation>
        <location evidence="1">Mitochondrion</location>
    </subcellularLocation>
</comment>